<sequence>METSADELNVAELPTEEKSVSRRVGRVLLEFGIPFVVAVLLVPFVITGGRLWPWEPAMIDLDVYRFGVQSLLSGQGIYDVLSPAWKLAYIYPPFAAIVMLPLALGPTWLWRLLWVALLVVAQQSVLRRCGVPRGLVLGLVGAAALVAVEPLRTTLGYGQVNTLLMALVVLDLLPDRRRRWPRGVGIGVAAAIKLFPALFGVFALFARRARMAWTSAAAFGVATVLGIIVLPAESLRFWTFQIPAGTSGPQYVGNQSLQGLTTRFFGMSLTARGLFAVLAAVVAVLAILVARYWWLTGHKVFALSLVGLATSLVSPLAWTHHFVWVLPLLVAVVTDDGLPVWVRRVGMFWGLWISIQLPLTILPYADNAAAHYSFWQNLVANVTPLVGLLLYIGLFVDLLRRPRGEAEARDREAQERRDPVTGTIPSAG</sequence>
<feature type="transmembrane region" description="Helical" evidence="9">
    <location>
        <begin position="131"/>
        <end position="148"/>
    </location>
</feature>
<evidence type="ECO:0000313" key="10">
    <source>
        <dbReference type="EMBL" id="QGF24840.1"/>
    </source>
</evidence>
<feature type="transmembrane region" description="Helical" evidence="9">
    <location>
        <begin position="185"/>
        <end position="206"/>
    </location>
</feature>
<dbReference type="Pfam" id="PF09594">
    <property type="entry name" value="GT87"/>
    <property type="match status" value="1"/>
</dbReference>
<feature type="compositionally biased region" description="Basic and acidic residues" evidence="8">
    <location>
        <begin position="405"/>
        <end position="419"/>
    </location>
</feature>
<feature type="transmembrane region" description="Helical" evidence="9">
    <location>
        <begin position="273"/>
        <end position="294"/>
    </location>
</feature>
<feature type="transmembrane region" description="Helical" evidence="9">
    <location>
        <begin position="345"/>
        <end position="365"/>
    </location>
</feature>
<evidence type="ECO:0000256" key="1">
    <source>
        <dbReference type="ARBA" id="ARBA00004651"/>
    </source>
</evidence>
<name>A0A5Q2FCM5_9ACTN</name>
<evidence type="ECO:0000256" key="2">
    <source>
        <dbReference type="ARBA" id="ARBA00022475"/>
    </source>
</evidence>
<keyword evidence="5 9" id="KW-1133">Transmembrane helix</keyword>
<feature type="transmembrane region" description="Helical" evidence="9">
    <location>
        <begin position="377"/>
        <end position="399"/>
    </location>
</feature>
<dbReference type="GO" id="GO:0016758">
    <property type="term" value="F:hexosyltransferase activity"/>
    <property type="evidence" value="ECO:0007669"/>
    <property type="project" value="InterPro"/>
</dbReference>
<evidence type="ECO:0000256" key="4">
    <source>
        <dbReference type="ARBA" id="ARBA00022692"/>
    </source>
</evidence>
<dbReference type="InterPro" id="IPR018584">
    <property type="entry name" value="GT87"/>
</dbReference>
<keyword evidence="3" id="KW-0808">Transferase</keyword>
<evidence type="ECO:0000256" key="7">
    <source>
        <dbReference type="ARBA" id="ARBA00024033"/>
    </source>
</evidence>
<keyword evidence="6 9" id="KW-0472">Membrane</keyword>
<evidence type="ECO:0000256" key="8">
    <source>
        <dbReference type="SAM" id="MobiDB-lite"/>
    </source>
</evidence>
<evidence type="ECO:0000256" key="9">
    <source>
        <dbReference type="SAM" id="Phobius"/>
    </source>
</evidence>
<gene>
    <name evidence="10" type="ORF">Rai3103_15775</name>
</gene>
<reference evidence="10 11" key="1">
    <citation type="submission" date="2019-10" db="EMBL/GenBank/DDBJ databases">
        <title>Genomic analysis of Raineyella sp. CBA3103.</title>
        <authorList>
            <person name="Roh S.W."/>
        </authorList>
    </citation>
    <scope>NUCLEOTIDE SEQUENCE [LARGE SCALE GENOMIC DNA]</scope>
    <source>
        <strain evidence="10 11">CBA3103</strain>
    </source>
</reference>
<evidence type="ECO:0000256" key="3">
    <source>
        <dbReference type="ARBA" id="ARBA00022679"/>
    </source>
</evidence>
<proteinExistence type="inferred from homology"/>
<feature type="transmembrane region" description="Helical" evidence="9">
    <location>
        <begin position="212"/>
        <end position="232"/>
    </location>
</feature>
<organism evidence="10 11">
    <name type="scientific">Raineyella fluvialis</name>
    <dbReference type="NCBI Taxonomy" id="2662261"/>
    <lineage>
        <taxon>Bacteria</taxon>
        <taxon>Bacillati</taxon>
        <taxon>Actinomycetota</taxon>
        <taxon>Actinomycetes</taxon>
        <taxon>Propionibacteriales</taxon>
        <taxon>Propionibacteriaceae</taxon>
        <taxon>Raineyella</taxon>
    </lineage>
</organism>
<dbReference type="RefSeq" id="WP_153573369.1">
    <property type="nucleotide sequence ID" value="NZ_CP045725.1"/>
</dbReference>
<keyword evidence="4 9" id="KW-0812">Transmembrane</keyword>
<comment type="subcellular location">
    <subcellularLocation>
        <location evidence="1">Cell membrane</location>
        <topology evidence="1">Multi-pass membrane protein</topology>
    </subcellularLocation>
</comment>
<keyword evidence="2" id="KW-1003">Cell membrane</keyword>
<feature type="transmembrane region" description="Helical" evidence="9">
    <location>
        <begin position="94"/>
        <end position="119"/>
    </location>
</feature>
<protein>
    <submittedName>
        <fullName evidence="10">DUF2029 domain-containing protein</fullName>
    </submittedName>
</protein>
<evidence type="ECO:0000256" key="6">
    <source>
        <dbReference type="ARBA" id="ARBA00023136"/>
    </source>
</evidence>
<dbReference type="AlphaFoldDB" id="A0A5Q2FCM5"/>
<keyword evidence="11" id="KW-1185">Reference proteome</keyword>
<feature type="region of interest" description="Disordered" evidence="8">
    <location>
        <begin position="405"/>
        <end position="428"/>
    </location>
</feature>
<feature type="transmembrane region" description="Helical" evidence="9">
    <location>
        <begin position="27"/>
        <end position="46"/>
    </location>
</feature>
<feature type="transmembrane region" description="Helical" evidence="9">
    <location>
        <begin position="300"/>
        <end position="333"/>
    </location>
</feature>
<evidence type="ECO:0000313" key="11">
    <source>
        <dbReference type="Proteomes" id="UP000386847"/>
    </source>
</evidence>
<dbReference type="GO" id="GO:0005886">
    <property type="term" value="C:plasma membrane"/>
    <property type="evidence" value="ECO:0007669"/>
    <property type="project" value="UniProtKB-SubCell"/>
</dbReference>
<feature type="transmembrane region" description="Helical" evidence="9">
    <location>
        <begin position="154"/>
        <end position="173"/>
    </location>
</feature>
<dbReference type="EMBL" id="CP045725">
    <property type="protein sequence ID" value="QGF24840.1"/>
    <property type="molecule type" value="Genomic_DNA"/>
</dbReference>
<dbReference type="KEGG" id="rain:Rai3103_15775"/>
<dbReference type="Proteomes" id="UP000386847">
    <property type="component" value="Chromosome"/>
</dbReference>
<comment type="similarity">
    <text evidence="7">Belongs to the glycosyltransferase 87 family.</text>
</comment>
<evidence type="ECO:0000256" key="5">
    <source>
        <dbReference type="ARBA" id="ARBA00022989"/>
    </source>
</evidence>
<accession>A0A5Q2FCM5</accession>